<protein>
    <submittedName>
        <fullName evidence="8">Glyoxal oxidase</fullName>
    </submittedName>
</protein>
<evidence type="ECO:0000259" key="7">
    <source>
        <dbReference type="PROSITE" id="PS50941"/>
    </source>
</evidence>
<accession>C1GZA9</accession>
<dbReference type="Pfam" id="PF09118">
    <property type="entry name" value="GO-like_E_set"/>
    <property type="match status" value="1"/>
</dbReference>
<name>C1GZA9_PARBA</name>
<dbReference type="Gene3D" id="3.30.60.10">
    <property type="entry name" value="Endochitinase-like"/>
    <property type="match status" value="1"/>
</dbReference>
<dbReference type="Gene3D" id="2.130.10.80">
    <property type="entry name" value="Galactose oxidase/kelch, beta-propeller"/>
    <property type="match status" value="1"/>
</dbReference>
<dbReference type="PANTHER" id="PTHR32208">
    <property type="entry name" value="SECRETED PROTEIN-RELATED"/>
    <property type="match status" value="1"/>
</dbReference>
<evidence type="ECO:0000256" key="6">
    <source>
        <dbReference type="SAM" id="Phobius"/>
    </source>
</evidence>
<evidence type="ECO:0000313" key="8">
    <source>
        <dbReference type="EMBL" id="EEH41932.2"/>
    </source>
</evidence>
<dbReference type="VEuPathDB" id="FungiDB:PAAG_03853"/>
<dbReference type="OrthoDB" id="2019572at2759"/>
<dbReference type="InterPro" id="IPR013783">
    <property type="entry name" value="Ig-like_fold"/>
</dbReference>
<evidence type="ECO:0000256" key="5">
    <source>
        <dbReference type="SAM" id="MobiDB-lite"/>
    </source>
</evidence>
<feature type="transmembrane region" description="Helical" evidence="6">
    <location>
        <begin position="12"/>
        <end position="31"/>
    </location>
</feature>
<evidence type="ECO:0000256" key="3">
    <source>
        <dbReference type="ARBA" id="ARBA00023026"/>
    </source>
</evidence>
<feature type="disulfide bond" evidence="4">
    <location>
        <begin position="197"/>
        <end position="211"/>
    </location>
</feature>
<dbReference type="PANTHER" id="PTHR32208:SF21">
    <property type="entry name" value="LOW QUALITY PROTEIN: ALDEHYDE OXIDASE GLOX-LIKE"/>
    <property type="match status" value="1"/>
</dbReference>
<keyword evidence="6" id="KW-1133">Transmembrane helix</keyword>
<dbReference type="KEGG" id="pbl:PAAG_03853"/>
<gene>
    <name evidence="8" type="ORF">PAAG_03853</name>
</gene>
<evidence type="ECO:0000256" key="2">
    <source>
        <dbReference type="ARBA" id="ARBA00022729"/>
    </source>
</evidence>
<dbReference type="Pfam" id="PF07250">
    <property type="entry name" value="Glyoxal_oxid_N"/>
    <property type="match status" value="1"/>
</dbReference>
<dbReference type="InterPro" id="IPR037293">
    <property type="entry name" value="Gal_Oxidase_central_sf"/>
</dbReference>
<dbReference type="EMBL" id="KN294000">
    <property type="protein sequence ID" value="EEH41932.2"/>
    <property type="molecule type" value="Genomic_DNA"/>
</dbReference>
<dbReference type="Proteomes" id="UP000002059">
    <property type="component" value="Partially assembled WGS sequence"/>
</dbReference>
<dbReference type="CDD" id="cd11618">
    <property type="entry name" value="ChtBD1_1"/>
    <property type="match status" value="1"/>
</dbReference>
<dbReference type="SUPFAM" id="SSF57016">
    <property type="entry name" value="Plant lectins/antimicrobial peptides"/>
    <property type="match status" value="1"/>
</dbReference>
<dbReference type="InterPro" id="IPR015202">
    <property type="entry name" value="GO-like_E_set"/>
</dbReference>
<evidence type="ECO:0000313" key="9">
    <source>
        <dbReference type="Proteomes" id="UP000002059"/>
    </source>
</evidence>
<dbReference type="eggNOG" id="ENOG502QPS4">
    <property type="taxonomic scope" value="Eukaryota"/>
</dbReference>
<feature type="domain" description="Chitin-binding type-1" evidence="7">
    <location>
        <begin position="177"/>
        <end position="222"/>
    </location>
</feature>
<dbReference type="HOGENOM" id="CLU_009630_1_0_1"/>
<dbReference type="InterPro" id="IPR036861">
    <property type="entry name" value="Endochitinase-like_sf"/>
</dbReference>
<sequence>MLSWTVLLAARNVSIPFWILGFIATSVVAYYCSPRCEVDHRHTTNGPDGPPVSTISTVQKSPSPTQETVTATPPLTTDPVGPMRREVEDDVCYSKGGPADATGNRLTRHVNVLKQSRSSKMEAMHKRAISGANTHALIESLKGVNPHPKLQNSLARENKPRQQEIGAKPMELKQTADGLCGPKNGNTICGAWPGGSCCSPYGFCGSSSSHCGPGCQSGDCEQQNLFETLSPITYQPGTVRGNFRLVGQSGVPAMSAALMSNGRVVFVDKVENYTQLVLPNGQYAYSSEYDPETNEVVPLSYKTNAFCSGGAFLMDGRLVNIGGNSPLAMDLTVGDGFRAIRYLTRPLDSNTMDGASWEEPGNQLSTNRWYASAQILRDGSLFVASGSLNGLNPSVIANNNPTYESLDKNGVSDGKSVIFPILERNQPYFMYPFLHLLKDGTVFVFVSRSAEIFDAFARKTVKTLPDLPGDYRTYPNTGGSVLLPLSAKKGWEPEVVICGGGAFVEIDSPTDPSCGRIKPLSPDPEWEMELMPAGRVMVEGMMLPDGMILWVNGCNRGSQGFGIAKDPTFDAWVYDPEAPSGHRWGIGGKSEIPRMYHSVALLLLDGSVMIAGSNPVEQPILVANPDIEEQAYVTEFRVEIYTPHYLLEENGKNRPSGVVLSNKRLPANGKQFTVEFRAHGEAQDVRVVLYHGGFVTHSLHMGHRMLYLEHEGFRPGRKKQRIQAKMPPDSNIAPPGPYVVYIVVDGIPSVGQFLMVEVD</sequence>
<dbReference type="SMART" id="SM00270">
    <property type="entry name" value="ChtBD1"/>
    <property type="match status" value="1"/>
</dbReference>
<evidence type="ECO:0000256" key="4">
    <source>
        <dbReference type="PROSITE-ProRule" id="PRU00261"/>
    </source>
</evidence>
<dbReference type="InterPro" id="IPR011043">
    <property type="entry name" value="Gal_Oxase/kelch_b-propeller"/>
</dbReference>
<dbReference type="SUPFAM" id="SSF50965">
    <property type="entry name" value="Galactose oxidase, central domain"/>
    <property type="match status" value="1"/>
</dbReference>
<dbReference type="GeneID" id="9097401"/>
<dbReference type="SUPFAM" id="SSF81296">
    <property type="entry name" value="E set domains"/>
    <property type="match status" value="1"/>
</dbReference>
<dbReference type="Pfam" id="PF00187">
    <property type="entry name" value="Chitin_bind_1"/>
    <property type="match status" value="1"/>
</dbReference>
<keyword evidence="6" id="KW-0472">Membrane</keyword>
<dbReference type="InterPro" id="IPR009880">
    <property type="entry name" value="Glyoxal_oxidase_N"/>
</dbReference>
<feature type="region of interest" description="Disordered" evidence="5">
    <location>
        <begin position="41"/>
        <end position="83"/>
    </location>
</feature>
<feature type="compositionally biased region" description="Polar residues" evidence="5">
    <location>
        <begin position="53"/>
        <end position="75"/>
    </location>
</feature>
<keyword evidence="1 4" id="KW-0147">Chitin-binding</keyword>
<dbReference type="InterPro" id="IPR001002">
    <property type="entry name" value="Chitin-bd_1"/>
</dbReference>
<reference evidence="8 9" key="1">
    <citation type="journal article" date="2011" name="PLoS Genet.">
        <title>Comparative genomic analysis of human fungal pathogens causing paracoccidioidomycosis.</title>
        <authorList>
            <person name="Desjardins C.A."/>
            <person name="Champion M.D."/>
            <person name="Holder J.W."/>
            <person name="Muszewska A."/>
            <person name="Goldberg J."/>
            <person name="Bailao A.M."/>
            <person name="Brigido M.M."/>
            <person name="Ferreira M.E."/>
            <person name="Garcia A.M."/>
            <person name="Grynberg M."/>
            <person name="Gujja S."/>
            <person name="Heiman D.I."/>
            <person name="Henn M.R."/>
            <person name="Kodira C.D."/>
            <person name="Leon-Narvaez H."/>
            <person name="Longo L.V."/>
            <person name="Ma L.J."/>
            <person name="Malavazi I."/>
            <person name="Matsuo A.L."/>
            <person name="Morais F.V."/>
            <person name="Pereira M."/>
            <person name="Rodriguez-Brito S."/>
            <person name="Sakthikumar S."/>
            <person name="Salem-Izacc S.M."/>
            <person name="Sykes S.M."/>
            <person name="Teixeira M.M."/>
            <person name="Vallejo M.C."/>
            <person name="Walter M.E."/>
            <person name="Yandava C."/>
            <person name="Young S."/>
            <person name="Zeng Q."/>
            <person name="Zucker J."/>
            <person name="Felipe M.S."/>
            <person name="Goldman G.H."/>
            <person name="Haas B.J."/>
            <person name="McEwen J.G."/>
            <person name="Nino-Vega G."/>
            <person name="Puccia R."/>
            <person name="San-Blas G."/>
            <person name="Soares C.M."/>
            <person name="Birren B.W."/>
            <person name="Cuomo C.A."/>
        </authorList>
    </citation>
    <scope>NUCLEOTIDE SEQUENCE [LARGE SCALE GENOMIC DNA]</scope>
    <source>
        <strain evidence="9">ATCC MYA-826 / Pb01</strain>
    </source>
</reference>
<dbReference type="Gene3D" id="2.60.40.10">
    <property type="entry name" value="Immunoglobulins"/>
    <property type="match status" value="1"/>
</dbReference>
<dbReference type="STRING" id="502779.C1GZA9"/>
<dbReference type="InterPro" id="IPR014756">
    <property type="entry name" value="Ig_E-set"/>
</dbReference>
<dbReference type="AlphaFoldDB" id="C1GZA9"/>
<dbReference type="CDD" id="cd02851">
    <property type="entry name" value="E_set_GO_C"/>
    <property type="match status" value="1"/>
</dbReference>
<proteinExistence type="predicted"/>
<keyword evidence="9" id="KW-1185">Reference proteome</keyword>
<evidence type="ECO:0000256" key="1">
    <source>
        <dbReference type="ARBA" id="ARBA00022669"/>
    </source>
</evidence>
<keyword evidence="6" id="KW-0812">Transmembrane</keyword>
<dbReference type="RefSeq" id="XP_015702175.1">
    <property type="nucleotide sequence ID" value="XM_015845086.1"/>
</dbReference>
<dbReference type="OMA" id="WYMLFAV"/>
<dbReference type="PROSITE" id="PS50941">
    <property type="entry name" value="CHIT_BIND_I_2"/>
    <property type="match status" value="1"/>
</dbReference>
<organism evidence="8 9">
    <name type="scientific">Paracoccidioides lutzii (strain ATCC MYA-826 / Pb01)</name>
    <name type="common">Paracoccidioides brasiliensis</name>
    <dbReference type="NCBI Taxonomy" id="502779"/>
    <lineage>
        <taxon>Eukaryota</taxon>
        <taxon>Fungi</taxon>
        <taxon>Dikarya</taxon>
        <taxon>Ascomycota</taxon>
        <taxon>Pezizomycotina</taxon>
        <taxon>Eurotiomycetes</taxon>
        <taxon>Eurotiomycetidae</taxon>
        <taxon>Onygenales</taxon>
        <taxon>Ajellomycetaceae</taxon>
        <taxon>Paracoccidioides</taxon>
    </lineage>
</organism>
<keyword evidence="3" id="KW-0843">Virulence</keyword>
<keyword evidence="2" id="KW-0732">Signal</keyword>
<keyword evidence="4" id="KW-1015">Disulfide bond</keyword>
<comment type="caution">
    <text evidence="4">Lacks conserved residue(s) required for the propagation of feature annotation.</text>
</comment>
<dbReference type="GO" id="GO:0008061">
    <property type="term" value="F:chitin binding"/>
    <property type="evidence" value="ECO:0007669"/>
    <property type="project" value="UniProtKB-UniRule"/>
</dbReference>